<evidence type="ECO:0000313" key="4">
    <source>
        <dbReference type="Proteomes" id="UP001500507"/>
    </source>
</evidence>
<accession>A0ABN1MFD7</accession>
<reference evidence="3 4" key="1">
    <citation type="journal article" date="2019" name="Int. J. Syst. Evol. Microbiol.">
        <title>The Global Catalogue of Microorganisms (GCM) 10K type strain sequencing project: providing services to taxonomists for standard genome sequencing and annotation.</title>
        <authorList>
            <consortium name="The Broad Institute Genomics Platform"/>
            <consortium name="The Broad Institute Genome Sequencing Center for Infectious Disease"/>
            <person name="Wu L."/>
            <person name="Ma J."/>
        </authorList>
    </citation>
    <scope>NUCLEOTIDE SEQUENCE [LARGE SCALE GENOMIC DNA]</scope>
    <source>
        <strain evidence="3 4">JCM 16082</strain>
    </source>
</reference>
<protein>
    <recommendedName>
        <fullName evidence="2">Secretion system C-terminal sorting domain-containing protein</fullName>
    </recommendedName>
</protein>
<keyword evidence="1" id="KW-0732">Signal</keyword>
<comment type="caution">
    <text evidence="3">The sequence shown here is derived from an EMBL/GenBank/DDBJ whole genome shotgun (WGS) entry which is preliminary data.</text>
</comment>
<dbReference type="EMBL" id="BAAAFG010000012">
    <property type="protein sequence ID" value="GAA0871851.1"/>
    <property type="molecule type" value="Genomic_DNA"/>
</dbReference>
<organism evidence="3 4">
    <name type="scientific">Gangjinia marincola</name>
    <dbReference type="NCBI Taxonomy" id="578463"/>
    <lineage>
        <taxon>Bacteria</taxon>
        <taxon>Pseudomonadati</taxon>
        <taxon>Bacteroidota</taxon>
        <taxon>Flavobacteriia</taxon>
        <taxon>Flavobacteriales</taxon>
        <taxon>Flavobacteriaceae</taxon>
        <taxon>Gangjinia</taxon>
    </lineage>
</organism>
<feature type="domain" description="Secretion system C-terminal sorting" evidence="2">
    <location>
        <begin position="147"/>
        <end position="206"/>
    </location>
</feature>
<evidence type="ECO:0000256" key="1">
    <source>
        <dbReference type="ARBA" id="ARBA00022729"/>
    </source>
</evidence>
<sequence length="212" mass="23884">MLAQTIWTGDNIVFTKAPNADWTLEANQDRITDDIWLTRKNNQGLFNINQEDGYVTEVSPTGTEWAFGTTADINNLTFTDWETSHGSNPPSTVDQDMVLHLIDEDIYIDIRFTQWGQQGGGGGSFTYERSTDQNLNVASFDQDGVQLFPNPARDFIEVRGLDSQAQITIYNVIGKKVKQQTIQPKQKINLSDLSPGIYLCKVNDTTFKLLKQ</sequence>
<dbReference type="Proteomes" id="UP001500507">
    <property type="component" value="Unassembled WGS sequence"/>
</dbReference>
<evidence type="ECO:0000259" key="2">
    <source>
        <dbReference type="Pfam" id="PF18962"/>
    </source>
</evidence>
<keyword evidence="4" id="KW-1185">Reference proteome</keyword>
<gene>
    <name evidence="3" type="ORF">GCM10009117_09970</name>
</gene>
<dbReference type="InterPro" id="IPR026444">
    <property type="entry name" value="Secre_tail"/>
</dbReference>
<dbReference type="Pfam" id="PF18962">
    <property type="entry name" value="Por_Secre_tail"/>
    <property type="match status" value="1"/>
</dbReference>
<dbReference type="NCBIfam" id="TIGR04183">
    <property type="entry name" value="Por_Secre_tail"/>
    <property type="match status" value="1"/>
</dbReference>
<name>A0ABN1MFD7_9FLAO</name>
<proteinExistence type="predicted"/>
<evidence type="ECO:0000313" key="3">
    <source>
        <dbReference type="EMBL" id="GAA0871851.1"/>
    </source>
</evidence>